<evidence type="ECO:0000256" key="2">
    <source>
        <dbReference type="SAM" id="Phobius"/>
    </source>
</evidence>
<keyword evidence="2" id="KW-1133">Transmembrane helix</keyword>
<sequence length="112" mass="12387">MATTVGSEEEEVPESVVTNPVMARQIRGLFVCYSLAVIAMFAYVAYSHFRIDGPLWEAFAWTAGEAPLFLIHLCMVPWLRDIFIRTYAQVPSSDSTGSDDLSSNLLVGPENV</sequence>
<feature type="transmembrane region" description="Helical" evidence="2">
    <location>
        <begin position="28"/>
        <end position="46"/>
    </location>
</feature>
<dbReference type="Proteomes" id="UP000604825">
    <property type="component" value="Unassembled WGS sequence"/>
</dbReference>
<feature type="transmembrane region" description="Helical" evidence="2">
    <location>
        <begin position="58"/>
        <end position="79"/>
    </location>
</feature>
<accession>A0A811QNX0</accession>
<gene>
    <name evidence="3" type="ORF">NCGR_LOCUS44228</name>
</gene>
<evidence type="ECO:0000313" key="4">
    <source>
        <dbReference type="Proteomes" id="UP000604825"/>
    </source>
</evidence>
<keyword evidence="2" id="KW-0472">Membrane</keyword>
<feature type="region of interest" description="Disordered" evidence="1">
    <location>
        <begin position="90"/>
        <end position="112"/>
    </location>
</feature>
<feature type="compositionally biased region" description="Low complexity" evidence="1">
    <location>
        <begin position="92"/>
        <end position="106"/>
    </location>
</feature>
<evidence type="ECO:0000256" key="1">
    <source>
        <dbReference type="SAM" id="MobiDB-lite"/>
    </source>
</evidence>
<dbReference type="EMBL" id="CAJGYO010000011">
    <property type="protein sequence ID" value="CAD6260804.1"/>
    <property type="molecule type" value="Genomic_DNA"/>
</dbReference>
<name>A0A811QNX0_9POAL</name>
<dbReference type="AlphaFoldDB" id="A0A811QNX0"/>
<dbReference type="OrthoDB" id="10471904at2759"/>
<keyword evidence="4" id="KW-1185">Reference proteome</keyword>
<protein>
    <submittedName>
        <fullName evidence="3">Uncharacterized protein</fullName>
    </submittedName>
</protein>
<reference evidence="3" key="1">
    <citation type="submission" date="2020-10" db="EMBL/GenBank/DDBJ databases">
        <authorList>
            <person name="Han B."/>
            <person name="Lu T."/>
            <person name="Zhao Q."/>
            <person name="Huang X."/>
            <person name="Zhao Y."/>
        </authorList>
    </citation>
    <scope>NUCLEOTIDE SEQUENCE</scope>
</reference>
<evidence type="ECO:0000313" key="3">
    <source>
        <dbReference type="EMBL" id="CAD6260804.1"/>
    </source>
</evidence>
<comment type="caution">
    <text evidence="3">The sequence shown here is derived from an EMBL/GenBank/DDBJ whole genome shotgun (WGS) entry which is preliminary data.</text>
</comment>
<proteinExistence type="predicted"/>
<organism evidence="3 4">
    <name type="scientific">Miscanthus lutarioriparius</name>
    <dbReference type="NCBI Taxonomy" id="422564"/>
    <lineage>
        <taxon>Eukaryota</taxon>
        <taxon>Viridiplantae</taxon>
        <taxon>Streptophyta</taxon>
        <taxon>Embryophyta</taxon>
        <taxon>Tracheophyta</taxon>
        <taxon>Spermatophyta</taxon>
        <taxon>Magnoliopsida</taxon>
        <taxon>Liliopsida</taxon>
        <taxon>Poales</taxon>
        <taxon>Poaceae</taxon>
        <taxon>PACMAD clade</taxon>
        <taxon>Panicoideae</taxon>
        <taxon>Andropogonodae</taxon>
        <taxon>Andropogoneae</taxon>
        <taxon>Saccharinae</taxon>
        <taxon>Miscanthus</taxon>
    </lineage>
</organism>
<keyword evidence="2" id="KW-0812">Transmembrane</keyword>